<name>A0A5J9T2V5_9POAL</name>
<dbReference type="OrthoDB" id="647840at2759"/>
<dbReference type="GO" id="GO:0003677">
    <property type="term" value="F:DNA binding"/>
    <property type="evidence" value="ECO:0007669"/>
    <property type="project" value="InterPro"/>
</dbReference>
<evidence type="ECO:0000313" key="4">
    <source>
        <dbReference type="EMBL" id="TVU05632.1"/>
    </source>
</evidence>
<sequence length="405" mass="44965">MGPVHQLARVEQPSKINKLKPTPASSTTPSSTHPPPQSQPGAGAALDVGVDLGGDGVPVRDGWPEPDGDGRVLESLDDGGHLRLRGRPPTPGPPVSTPRPLPRNRVLQHPRAILLSRPVLLVPDLLMFMQQQEGDKLSSMEKRKLSSFQQFLQDGIRLKKLLEKEASSSEPVIVSMVIEMKKKFKKYWDLSYLKICVPVVLDPRFRLGFLDFRLKKGFGNMAGAYFSKIEQTFRELFKEYSPQTIGSVCNNTKSNSKDVIIVDENDPWADWGQIQNVQQSKTIDELEQYLSEETVPVTASFNILEHWKVYASKYPTLARMARDILAIPASTVASESAFSTGERVISDYRSSLASGTVEALICLPDCLRSKESNEDNIAGNIIGGEEEEDYWQFEVEASKIKAAGR</sequence>
<feature type="compositionally biased region" description="Low complexity" evidence="1">
    <location>
        <begin position="21"/>
        <end position="31"/>
    </location>
</feature>
<dbReference type="InterPro" id="IPR025525">
    <property type="entry name" value="hAT-like_transposase_RNase-H"/>
</dbReference>
<dbReference type="PANTHER" id="PTHR23272:SF184">
    <property type="entry name" value="OS03G0311250 PROTEIN"/>
    <property type="match status" value="1"/>
</dbReference>
<dbReference type="EMBL" id="RWGY01000051">
    <property type="protein sequence ID" value="TVU05632.1"/>
    <property type="molecule type" value="Genomic_DNA"/>
</dbReference>
<accession>A0A5J9T2V5</accession>
<feature type="domain" description="HAT C-terminal dimerisation" evidence="2">
    <location>
        <begin position="285"/>
        <end position="364"/>
    </location>
</feature>
<evidence type="ECO:0000259" key="3">
    <source>
        <dbReference type="Pfam" id="PF14372"/>
    </source>
</evidence>
<feature type="domain" description="hAT-like transposase RNase-H fold" evidence="3">
    <location>
        <begin position="144"/>
        <end position="240"/>
    </location>
</feature>
<feature type="compositionally biased region" description="Low complexity" evidence="1">
    <location>
        <begin position="39"/>
        <end position="50"/>
    </location>
</feature>
<dbReference type="Proteomes" id="UP000324897">
    <property type="component" value="Unassembled WGS sequence"/>
</dbReference>
<feature type="region of interest" description="Disordered" evidence="1">
    <location>
        <begin position="1"/>
        <end position="102"/>
    </location>
</feature>
<dbReference type="Gramene" id="TVU05632">
    <property type="protein sequence ID" value="TVU05632"/>
    <property type="gene ID" value="EJB05_48801"/>
</dbReference>
<dbReference type="InterPro" id="IPR008906">
    <property type="entry name" value="HATC_C_dom"/>
</dbReference>
<evidence type="ECO:0000259" key="2">
    <source>
        <dbReference type="Pfam" id="PF05699"/>
    </source>
</evidence>
<dbReference type="Pfam" id="PF05699">
    <property type="entry name" value="Dimer_Tnp_hAT"/>
    <property type="match status" value="1"/>
</dbReference>
<evidence type="ECO:0008006" key="6">
    <source>
        <dbReference type="Google" id="ProtNLM"/>
    </source>
</evidence>
<proteinExistence type="predicted"/>
<dbReference type="Pfam" id="PF14372">
    <property type="entry name" value="hAT-like_RNase-H"/>
    <property type="match status" value="1"/>
</dbReference>
<organism evidence="4 5">
    <name type="scientific">Eragrostis curvula</name>
    <name type="common">weeping love grass</name>
    <dbReference type="NCBI Taxonomy" id="38414"/>
    <lineage>
        <taxon>Eukaryota</taxon>
        <taxon>Viridiplantae</taxon>
        <taxon>Streptophyta</taxon>
        <taxon>Embryophyta</taxon>
        <taxon>Tracheophyta</taxon>
        <taxon>Spermatophyta</taxon>
        <taxon>Magnoliopsida</taxon>
        <taxon>Liliopsida</taxon>
        <taxon>Poales</taxon>
        <taxon>Poaceae</taxon>
        <taxon>PACMAD clade</taxon>
        <taxon>Chloridoideae</taxon>
        <taxon>Eragrostideae</taxon>
        <taxon>Eragrostidinae</taxon>
        <taxon>Eragrostis</taxon>
    </lineage>
</organism>
<feature type="compositionally biased region" description="Pro residues" evidence="1">
    <location>
        <begin position="88"/>
        <end position="101"/>
    </location>
</feature>
<evidence type="ECO:0000313" key="5">
    <source>
        <dbReference type="Proteomes" id="UP000324897"/>
    </source>
</evidence>
<evidence type="ECO:0000256" key="1">
    <source>
        <dbReference type="SAM" id="MobiDB-lite"/>
    </source>
</evidence>
<dbReference type="GO" id="GO:0046983">
    <property type="term" value="F:protein dimerization activity"/>
    <property type="evidence" value="ECO:0007669"/>
    <property type="project" value="InterPro"/>
</dbReference>
<feature type="compositionally biased region" description="Basic and acidic residues" evidence="1">
    <location>
        <begin position="68"/>
        <end position="81"/>
    </location>
</feature>
<comment type="caution">
    <text evidence="4">The sequence shown here is derived from an EMBL/GenBank/DDBJ whole genome shotgun (WGS) entry which is preliminary data.</text>
</comment>
<gene>
    <name evidence="4" type="ORF">EJB05_48801</name>
</gene>
<dbReference type="AlphaFoldDB" id="A0A5J9T2V5"/>
<protein>
    <recommendedName>
        <fullName evidence="6">HAT C-terminal dimerisation domain-containing protein</fullName>
    </recommendedName>
</protein>
<dbReference type="InterPro" id="IPR012337">
    <property type="entry name" value="RNaseH-like_sf"/>
</dbReference>
<dbReference type="SUPFAM" id="SSF53098">
    <property type="entry name" value="Ribonuclease H-like"/>
    <property type="match status" value="1"/>
</dbReference>
<reference evidence="4 5" key="1">
    <citation type="journal article" date="2019" name="Sci. Rep.">
        <title>A high-quality genome of Eragrostis curvula grass provides insights into Poaceae evolution and supports new strategies to enhance forage quality.</title>
        <authorList>
            <person name="Carballo J."/>
            <person name="Santos B.A.C.M."/>
            <person name="Zappacosta D."/>
            <person name="Garbus I."/>
            <person name="Selva J.P."/>
            <person name="Gallo C.A."/>
            <person name="Diaz A."/>
            <person name="Albertini E."/>
            <person name="Caccamo M."/>
            <person name="Echenique V."/>
        </authorList>
    </citation>
    <scope>NUCLEOTIDE SEQUENCE [LARGE SCALE GENOMIC DNA]</scope>
    <source>
        <strain evidence="5">cv. Victoria</strain>
        <tissue evidence="4">Leaf</tissue>
    </source>
</reference>
<keyword evidence="5" id="KW-1185">Reference proteome</keyword>
<dbReference type="PANTHER" id="PTHR23272">
    <property type="entry name" value="BED FINGER-RELATED"/>
    <property type="match status" value="1"/>
</dbReference>